<organism evidence="1 2">
    <name type="scientific">Chaetomium tenue</name>
    <dbReference type="NCBI Taxonomy" id="1854479"/>
    <lineage>
        <taxon>Eukaryota</taxon>
        <taxon>Fungi</taxon>
        <taxon>Dikarya</taxon>
        <taxon>Ascomycota</taxon>
        <taxon>Pezizomycotina</taxon>
        <taxon>Sordariomycetes</taxon>
        <taxon>Sordariomycetidae</taxon>
        <taxon>Sordariales</taxon>
        <taxon>Chaetomiaceae</taxon>
        <taxon>Chaetomium</taxon>
    </lineage>
</organism>
<comment type="caution">
    <text evidence="1">The sequence shown here is derived from an EMBL/GenBank/DDBJ whole genome shotgun (WGS) entry which is preliminary data.</text>
</comment>
<gene>
    <name evidence="1" type="ORF">F5144DRAFT_314503</name>
</gene>
<name>A0ACB7P4F6_9PEZI</name>
<evidence type="ECO:0000313" key="1">
    <source>
        <dbReference type="EMBL" id="KAH6628566.1"/>
    </source>
</evidence>
<accession>A0ACB7P4F6</accession>
<protein>
    <submittedName>
        <fullName evidence="1">Ctr copper transporter family-domain-containing protein</fullName>
    </submittedName>
</protein>
<dbReference type="EMBL" id="JAGIZQ010000005">
    <property type="protein sequence ID" value="KAH6628566.1"/>
    <property type="molecule type" value="Genomic_DNA"/>
</dbReference>
<proteinExistence type="predicted"/>
<evidence type="ECO:0000313" key="2">
    <source>
        <dbReference type="Proteomes" id="UP000724584"/>
    </source>
</evidence>
<dbReference type="Proteomes" id="UP000724584">
    <property type="component" value="Unassembled WGS sequence"/>
</dbReference>
<reference evidence="1 2" key="1">
    <citation type="journal article" date="2021" name="Nat. Commun.">
        <title>Genetic determinants of endophytism in the Arabidopsis root mycobiome.</title>
        <authorList>
            <person name="Mesny F."/>
            <person name="Miyauchi S."/>
            <person name="Thiergart T."/>
            <person name="Pickel B."/>
            <person name="Atanasova L."/>
            <person name="Karlsson M."/>
            <person name="Huettel B."/>
            <person name="Barry K.W."/>
            <person name="Haridas S."/>
            <person name="Chen C."/>
            <person name="Bauer D."/>
            <person name="Andreopoulos W."/>
            <person name="Pangilinan J."/>
            <person name="LaButti K."/>
            <person name="Riley R."/>
            <person name="Lipzen A."/>
            <person name="Clum A."/>
            <person name="Drula E."/>
            <person name="Henrissat B."/>
            <person name="Kohler A."/>
            <person name="Grigoriev I.V."/>
            <person name="Martin F.M."/>
            <person name="Hacquard S."/>
        </authorList>
    </citation>
    <scope>NUCLEOTIDE SEQUENCE [LARGE SCALE GENOMIC DNA]</scope>
    <source>
        <strain evidence="1 2">MPI-SDFR-AT-0079</strain>
    </source>
</reference>
<sequence length="209" mass="22062">MQPPLLPRQHSGHDTMDMGGDSGMDMGNDSSSSGHSSGHTSVFQTSMATALFSTAWTPSSTGAYAGTCIFLIALAVIFRGLLALKSWQERRWLDAELARRYVVVQGKAPLADALARDPAAKNASLVLSENGVEENVVVVGNRGTAAAHARPWRLSVDPLRAAVDTVVAGVGYLLMLAVMSMNVGYFLSVLGGTFLGSLLVGRFISVGEH</sequence>
<keyword evidence="2" id="KW-1185">Reference proteome</keyword>